<sequence>MAASIEQVSSKTFDYVVIGGGTAGLVVASRLSEDPDISVLVLEAGPANLQDPAILTPASFGSHFMKPQYDWAFSTVAQKNAKDREFYWPRGKGLGGSSAINFFQYHLPAKSDIDAFEELGNAGWNWDLLKKYYKKSERFIPPKVTIEAMNYRLEDHGTDGPLHVGYPVTLSGLEGPYQEALRSLGIPHVEEPFSGNTNGTWLTPVTIHPIERVRSYSANMYYEPNSPRVNLTVLASALVTKIIVRKDLSGVSIATAVEFLHEEATCQVRVGKEVVLSAGAIKSPQILELSGIGNEDVLQRAEIEGTVNVPGVGNNVQEHVYSGASYEIRDDRAAEFLTFDCLRDPDEAVKQLELYKSGQGVFGMSSICMTFVPLSSISQDYQALQRELTQSIESGIREGKFSPALQKQFSIQLEHIKLQEPSCEIVLTQTFSSKPKLPEPNKKYITLSSLINHPFSRGTIHVKSSDPKDDPEIDPHYFEEQYDIRTFVELLKFNRRLAQQEPLKSILSGKEVNPGPEYETDEQIADFLKTNCSTTFHTIGSCSMLPFEDGGVVYNTVNIRVVDLSVLPLHIGAHMQATAYAIGELGADIIKGVV</sequence>
<reference evidence="1" key="2">
    <citation type="journal article" date="2022" name="New Phytol.">
        <title>Evolutionary transition to the ectomycorrhizal habit in the genomes of a hyperdiverse lineage of mushroom-forming fungi.</title>
        <authorList>
            <person name="Looney B."/>
            <person name="Miyauchi S."/>
            <person name="Morin E."/>
            <person name="Drula E."/>
            <person name="Courty P.E."/>
            <person name="Kohler A."/>
            <person name="Kuo A."/>
            <person name="LaButti K."/>
            <person name="Pangilinan J."/>
            <person name="Lipzen A."/>
            <person name="Riley R."/>
            <person name="Andreopoulos W."/>
            <person name="He G."/>
            <person name="Johnson J."/>
            <person name="Nolan M."/>
            <person name="Tritt A."/>
            <person name="Barry K.W."/>
            <person name="Grigoriev I.V."/>
            <person name="Nagy L.G."/>
            <person name="Hibbett D."/>
            <person name="Henrissat B."/>
            <person name="Matheny P.B."/>
            <person name="Labbe J."/>
            <person name="Martin F.M."/>
        </authorList>
    </citation>
    <scope>NUCLEOTIDE SEQUENCE</scope>
    <source>
        <strain evidence="1">FP105234-sp</strain>
    </source>
</reference>
<accession>A0ACB8RHV5</accession>
<comment type="caution">
    <text evidence="1">The sequence shown here is derived from an EMBL/GenBank/DDBJ whole genome shotgun (WGS) entry which is preliminary data.</text>
</comment>
<gene>
    <name evidence="1" type="ORF">FA95DRAFT_1609161</name>
</gene>
<name>A0ACB8RHV5_9AGAM</name>
<protein>
    <submittedName>
        <fullName evidence="1">GMC oxidoreductase</fullName>
    </submittedName>
</protein>
<reference evidence="1" key="1">
    <citation type="submission" date="2021-02" db="EMBL/GenBank/DDBJ databases">
        <authorList>
            <consortium name="DOE Joint Genome Institute"/>
            <person name="Ahrendt S."/>
            <person name="Looney B.P."/>
            <person name="Miyauchi S."/>
            <person name="Morin E."/>
            <person name="Drula E."/>
            <person name="Courty P.E."/>
            <person name="Chicoki N."/>
            <person name="Fauchery L."/>
            <person name="Kohler A."/>
            <person name="Kuo A."/>
            <person name="Labutti K."/>
            <person name="Pangilinan J."/>
            <person name="Lipzen A."/>
            <person name="Riley R."/>
            <person name="Andreopoulos W."/>
            <person name="He G."/>
            <person name="Johnson J."/>
            <person name="Barry K.W."/>
            <person name="Grigoriev I.V."/>
            <person name="Nagy L."/>
            <person name="Hibbett D."/>
            <person name="Henrissat B."/>
            <person name="Matheny P.B."/>
            <person name="Labbe J."/>
            <person name="Martin F."/>
        </authorList>
    </citation>
    <scope>NUCLEOTIDE SEQUENCE</scope>
    <source>
        <strain evidence="1">FP105234-sp</strain>
    </source>
</reference>
<dbReference type="EMBL" id="MU276007">
    <property type="protein sequence ID" value="KAI0043713.1"/>
    <property type="molecule type" value="Genomic_DNA"/>
</dbReference>
<evidence type="ECO:0000313" key="2">
    <source>
        <dbReference type="Proteomes" id="UP000814033"/>
    </source>
</evidence>
<evidence type="ECO:0000313" key="1">
    <source>
        <dbReference type="EMBL" id="KAI0043713.1"/>
    </source>
</evidence>
<organism evidence="1 2">
    <name type="scientific">Auriscalpium vulgare</name>
    <dbReference type="NCBI Taxonomy" id="40419"/>
    <lineage>
        <taxon>Eukaryota</taxon>
        <taxon>Fungi</taxon>
        <taxon>Dikarya</taxon>
        <taxon>Basidiomycota</taxon>
        <taxon>Agaricomycotina</taxon>
        <taxon>Agaricomycetes</taxon>
        <taxon>Russulales</taxon>
        <taxon>Auriscalpiaceae</taxon>
        <taxon>Auriscalpium</taxon>
    </lineage>
</organism>
<proteinExistence type="predicted"/>
<dbReference type="Proteomes" id="UP000814033">
    <property type="component" value="Unassembled WGS sequence"/>
</dbReference>
<keyword evidence="2" id="KW-1185">Reference proteome</keyword>